<evidence type="ECO:0008006" key="5">
    <source>
        <dbReference type="Google" id="ProtNLM"/>
    </source>
</evidence>
<feature type="region of interest" description="Disordered" evidence="1">
    <location>
        <begin position="507"/>
        <end position="533"/>
    </location>
</feature>
<feature type="compositionally biased region" description="Polar residues" evidence="1">
    <location>
        <begin position="508"/>
        <end position="529"/>
    </location>
</feature>
<name>A0A238ZRW7_9FIRM</name>
<keyword evidence="2" id="KW-0812">Transmembrane</keyword>
<proteinExistence type="predicted"/>
<gene>
    <name evidence="3" type="ORF">SAMN05446037_100169</name>
</gene>
<feature type="transmembrane region" description="Helical" evidence="2">
    <location>
        <begin position="335"/>
        <end position="357"/>
    </location>
</feature>
<dbReference type="OrthoDB" id="90760at2"/>
<dbReference type="AlphaFoldDB" id="A0A238ZRW7"/>
<organism evidence="3 4">
    <name type="scientific">Anaerovirgula multivorans</name>
    <dbReference type="NCBI Taxonomy" id="312168"/>
    <lineage>
        <taxon>Bacteria</taxon>
        <taxon>Bacillati</taxon>
        <taxon>Bacillota</taxon>
        <taxon>Clostridia</taxon>
        <taxon>Peptostreptococcales</taxon>
        <taxon>Natronincolaceae</taxon>
        <taxon>Anaerovirgula</taxon>
    </lineage>
</organism>
<protein>
    <recommendedName>
        <fullName evidence="5">Phage tail tape measure protein, TP901 family, core region</fullName>
    </recommendedName>
</protein>
<keyword evidence="2" id="KW-0472">Membrane</keyword>
<evidence type="ECO:0000256" key="1">
    <source>
        <dbReference type="SAM" id="MobiDB-lite"/>
    </source>
</evidence>
<keyword evidence="4" id="KW-1185">Reference proteome</keyword>
<dbReference type="Proteomes" id="UP000198304">
    <property type="component" value="Unassembled WGS sequence"/>
</dbReference>
<dbReference type="EMBL" id="FZOJ01000001">
    <property type="protein sequence ID" value="SNR86080.1"/>
    <property type="molecule type" value="Genomic_DNA"/>
</dbReference>
<accession>A0A238ZRW7</accession>
<keyword evidence="2" id="KW-1133">Transmembrane helix</keyword>
<evidence type="ECO:0000256" key="2">
    <source>
        <dbReference type="SAM" id="Phobius"/>
    </source>
</evidence>
<reference evidence="3 4" key="1">
    <citation type="submission" date="2017-06" db="EMBL/GenBank/DDBJ databases">
        <authorList>
            <person name="Kim H.J."/>
            <person name="Triplett B.A."/>
        </authorList>
    </citation>
    <scope>NUCLEOTIDE SEQUENCE [LARGE SCALE GENOMIC DNA]</scope>
    <source>
        <strain evidence="3 4">SCA</strain>
    </source>
</reference>
<evidence type="ECO:0000313" key="3">
    <source>
        <dbReference type="EMBL" id="SNR86080.1"/>
    </source>
</evidence>
<evidence type="ECO:0000313" key="4">
    <source>
        <dbReference type="Proteomes" id="UP000198304"/>
    </source>
</evidence>
<sequence>MSKAIERRMTLKDQVTPTMSKINKSTLKYAKNKRDLHKQAQKTWFGIKRGMLGVVATSAALLGSIMAMKKLEEAYKAQSLAETKLQAVFAATGRATDEQIQGLIEYANTIQDVGVVGNETAIAGMQQLATFNVTSDTIETLTEGMLDLVAQTKGLEATQQDMVDVGNKVGKVMSGQVGALSKAGISFTKAQEKVLKFGTEEERAATLAKVLAQNVGGVNKALAATPEGRWKQMNNSIGDMQKKVGKVIVQIKGQLAAAFMEHLPQIEAGIDKITVSIMQWVDSGGVERFIDTLEITIDTTKQLAPVIVGLTGAFVTYKLATIAATISTKAFTAAIMANPIGFAIGLMVSLITVIVLVRKNKDLLRLKFMETWNAIAAYTESGINTMIGGANSLLSTFEYTVISIKFFFHDMWNDVITMAENGVNKMAAPLNAVLGALGKEEIGVSFSGKKSSMEKPAWEKKEFFGEVEFKRFSDDSIASIKDSRAKKQEKEIEQQTKALGALAEAVEENTSATNKNTSAMSKGSSSDMTAETIADTLLPRLERVVYG</sequence>
<dbReference type="RefSeq" id="WP_089280870.1">
    <property type="nucleotide sequence ID" value="NZ_FZOJ01000001.1"/>
</dbReference>